<dbReference type="InterPro" id="IPR001611">
    <property type="entry name" value="Leu-rich_rpt"/>
</dbReference>
<keyword evidence="2" id="KW-0677">Repeat</keyword>
<name>A0A078AAB1_STYLE</name>
<dbReference type="SMART" id="SM00369">
    <property type="entry name" value="LRR_TYP"/>
    <property type="match status" value="4"/>
</dbReference>
<keyword evidence="4" id="KW-1185">Reference proteome</keyword>
<dbReference type="PANTHER" id="PTHR15454:SF56">
    <property type="entry name" value="PROTEIN PHOSPHATASE 1 REGULATORY SUBUNIT 7-RELATED"/>
    <property type="match status" value="1"/>
</dbReference>
<organism evidence="3 4">
    <name type="scientific">Stylonychia lemnae</name>
    <name type="common">Ciliate</name>
    <dbReference type="NCBI Taxonomy" id="5949"/>
    <lineage>
        <taxon>Eukaryota</taxon>
        <taxon>Sar</taxon>
        <taxon>Alveolata</taxon>
        <taxon>Ciliophora</taxon>
        <taxon>Intramacronucleata</taxon>
        <taxon>Spirotrichea</taxon>
        <taxon>Stichotrichia</taxon>
        <taxon>Sporadotrichida</taxon>
        <taxon>Oxytrichidae</taxon>
        <taxon>Stylonychinae</taxon>
        <taxon>Stylonychia</taxon>
    </lineage>
</organism>
<evidence type="ECO:0000256" key="2">
    <source>
        <dbReference type="ARBA" id="ARBA00022737"/>
    </source>
</evidence>
<dbReference type="OMA" id="QDNSGFH"/>
<sequence length="318" mass="36986">MAEQEEKLVLKPEVIKKYLTTFDYTPDRESMQFLHLILANKRIEALNNSILEAKHVTFLDLQNNNIVDVNIVSQLTGLVKLNLAKNKIKSINLFTNEENFTSLKWLDISNNKYTELVGIKCPKLEYLDISYNRLEKVSEGWTGHGNIRILKSIDNKFKNLQTFKEMGKLEELYLESNVIASLTGYENLPSLRKLHLRKNKIEKIEDELPPLDSLQYLNLRSNKVPNLEHLAKLFVYPQLRDINVLSCPIERNASSLNLLIAEVLILNPKIKRFCKTEITDQNKLEAVYLAKFRWTKEQEAKKAEEEKKRLEGEQAEDN</sequence>
<dbReference type="InterPro" id="IPR025875">
    <property type="entry name" value="Leu-rich_rpt_4"/>
</dbReference>
<gene>
    <name evidence="3" type="primary">Contig8616.g9197</name>
    <name evidence="3" type="ORF">STYLEM_7501</name>
</gene>
<evidence type="ECO:0000313" key="3">
    <source>
        <dbReference type="EMBL" id="CDW78522.1"/>
    </source>
</evidence>
<dbReference type="InterPro" id="IPR032675">
    <property type="entry name" value="LRR_dom_sf"/>
</dbReference>
<dbReference type="Pfam" id="PF12799">
    <property type="entry name" value="LRR_4"/>
    <property type="match status" value="1"/>
</dbReference>
<dbReference type="PANTHER" id="PTHR15454">
    <property type="entry name" value="NISCHARIN RELATED"/>
    <property type="match status" value="1"/>
</dbReference>
<proteinExistence type="predicted"/>
<dbReference type="InterPro" id="IPR003591">
    <property type="entry name" value="Leu-rich_rpt_typical-subtyp"/>
</dbReference>
<protein>
    <submittedName>
        <fullName evidence="3">Leucine rich repeat family protein</fullName>
    </submittedName>
</protein>
<keyword evidence="1" id="KW-0433">Leucine-rich repeat</keyword>
<dbReference type="InParanoid" id="A0A078AAB1"/>
<reference evidence="3 4" key="1">
    <citation type="submission" date="2014-06" db="EMBL/GenBank/DDBJ databases">
        <authorList>
            <person name="Swart Estienne"/>
        </authorList>
    </citation>
    <scope>NUCLEOTIDE SEQUENCE [LARGE SCALE GENOMIC DNA]</scope>
    <source>
        <strain evidence="3 4">130c</strain>
    </source>
</reference>
<dbReference type="Proteomes" id="UP000039865">
    <property type="component" value="Unassembled WGS sequence"/>
</dbReference>
<dbReference type="SUPFAM" id="SSF52058">
    <property type="entry name" value="L domain-like"/>
    <property type="match status" value="1"/>
</dbReference>
<dbReference type="PROSITE" id="PS51450">
    <property type="entry name" value="LRR"/>
    <property type="match status" value="3"/>
</dbReference>
<dbReference type="AlphaFoldDB" id="A0A078AAB1"/>
<evidence type="ECO:0000256" key="1">
    <source>
        <dbReference type="ARBA" id="ARBA00022614"/>
    </source>
</evidence>
<dbReference type="GO" id="GO:0005737">
    <property type="term" value="C:cytoplasm"/>
    <property type="evidence" value="ECO:0007669"/>
    <property type="project" value="TreeGrafter"/>
</dbReference>
<dbReference type="EMBL" id="CCKQ01007171">
    <property type="protein sequence ID" value="CDW78522.1"/>
    <property type="molecule type" value="Genomic_DNA"/>
</dbReference>
<dbReference type="Pfam" id="PF13855">
    <property type="entry name" value="LRR_8"/>
    <property type="match status" value="1"/>
</dbReference>
<accession>A0A078AAB1</accession>
<dbReference type="Gene3D" id="3.80.10.10">
    <property type="entry name" value="Ribonuclease Inhibitor"/>
    <property type="match status" value="2"/>
</dbReference>
<dbReference type="OrthoDB" id="271226at2759"/>
<evidence type="ECO:0000313" key="4">
    <source>
        <dbReference type="Proteomes" id="UP000039865"/>
    </source>
</evidence>